<dbReference type="Pfam" id="PF07715">
    <property type="entry name" value="Plug"/>
    <property type="match status" value="1"/>
</dbReference>
<keyword evidence="6 14" id="KW-0732">Signal</keyword>
<dbReference type="Gene3D" id="2.40.170.20">
    <property type="entry name" value="TonB-dependent receptor, beta-barrel domain"/>
    <property type="match status" value="1"/>
</dbReference>
<evidence type="ECO:0000256" key="9">
    <source>
        <dbReference type="ARBA" id="ARBA00023077"/>
    </source>
</evidence>
<keyword evidence="8" id="KW-0406">Ion transport</keyword>
<comment type="similarity">
    <text evidence="12 13">Belongs to the TonB-dependent receptor family.</text>
</comment>
<dbReference type="PROSITE" id="PS52016">
    <property type="entry name" value="TONB_DEPENDENT_REC_3"/>
    <property type="match status" value="1"/>
</dbReference>
<comment type="subcellular location">
    <subcellularLocation>
        <location evidence="1 12">Cell outer membrane</location>
        <topology evidence="1 12">Multi-pass membrane protein</topology>
    </subcellularLocation>
</comment>
<keyword evidence="17" id="KW-0675">Receptor</keyword>
<evidence type="ECO:0000259" key="15">
    <source>
        <dbReference type="Pfam" id="PF00593"/>
    </source>
</evidence>
<evidence type="ECO:0000313" key="18">
    <source>
        <dbReference type="Proteomes" id="UP000517753"/>
    </source>
</evidence>
<feature type="domain" description="TonB-dependent receptor plug" evidence="16">
    <location>
        <begin position="99"/>
        <end position="210"/>
    </location>
</feature>
<feature type="chain" id="PRO_5031090214" evidence="14">
    <location>
        <begin position="20"/>
        <end position="850"/>
    </location>
</feature>
<evidence type="ECO:0000256" key="12">
    <source>
        <dbReference type="PROSITE-ProRule" id="PRU01360"/>
    </source>
</evidence>
<reference evidence="17 18" key="2">
    <citation type="submission" date="2020-08" db="EMBL/GenBank/DDBJ databases">
        <title>The Agave Microbiome: Exploring the role of microbial communities in plant adaptations to desert environments.</title>
        <authorList>
            <person name="Partida-Martinez L.P."/>
        </authorList>
    </citation>
    <scope>NUCLEOTIDE SEQUENCE [LARGE SCALE GENOMIC DNA]</scope>
    <source>
        <strain evidence="17 18">AS2.3</strain>
    </source>
</reference>
<evidence type="ECO:0000256" key="2">
    <source>
        <dbReference type="ARBA" id="ARBA00022448"/>
    </source>
</evidence>
<dbReference type="RefSeq" id="WP_179509612.1">
    <property type="nucleotide sequence ID" value="NZ_JACCBY010000004.1"/>
</dbReference>
<dbReference type="GO" id="GO:0015344">
    <property type="term" value="F:siderophore uptake transmembrane transporter activity"/>
    <property type="evidence" value="ECO:0007669"/>
    <property type="project" value="TreeGrafter"/>
</dbReference>
<proteinExistence type="inferred from homology"/>
<dbReference type="InterPro" id="IPR037066">
    <property type="entry name" value="Plug_dom_sf"/>
</dbReference>
<feature type="domain" description="TonB-dependent receptor-like beta-barrel" evidence="15">
    <location>
        <begin position="328"/>
        <end position="806"/>
    </location>
</feature>
<keyword evidence="3 12" id="KW-1134">Transmembrane beta strand</keyword>
<dbReference type="Proteomes" id="UP000517753">
    <property type="component" value="Unassembled WGS sequence"/>
</dbReference>
<evidence type="ECO:0000256" key="14">
    <source>
        <dbReference type="SAM" id="SignalP"/>
    </source>
</evidence>
<dbReference type="SUPFAM" id="SSF56935">
    <property type="entry name" value="Porins"/>
    <property type="match status" value="1"/>
</dbReference>
<evidence type="ECO:0000259" key="16">
    <source>
        <dbReference type="Pfam" id="PF07715"/>
    </source>
</evidence>
<accession>A0A7Y9FPQ2</accession>
<evidence type="ECO:0000313" key="17">
    <source>
        <dbReference type="EMBL" id="NYD91196.1"/>
    </source>
</evidence>
<evidence type="ECO:0000256" key="4">
    <source>
        <dbReference type="ARBA" id="ARBA00022496"/>
    </source>
</evidence>
<dbReference type="InterPro" id="IPR012910">
    <property type="entry name" value="Plug_dom"/>
</dbReference>
<dbReference type="Gene3D" id="2.170.130.10">
    <property type="entry name" value="TonB-dependent receptor, plug domain"/>
    <property type="match status" value="1"/>
</dbReference>
<keyword evidence="18" id="KW-1185">Reference proteome</keyword>
<keyword evidence="9 13" id="KW-0798">TonB box</keyword>
<protein>
    <submittedName>
        <fullName evidence="17">Outer membrane receptor protein involved in Fe transport</fullName>
    </submittedName>
</protein>
<keyword evidence="5 12" id="KW-0812">Transmembrane</keyword>
<dbReference type="GO" id="GO:0009279">
    <property type="term" value="C:cell outer membrane"/>
    <property type="evidence" value="ECO:0007669"/>
    <property type="project" value="UniProtKB-SubCell"/>
</dbReference>
<name>A0A7Y9FPQ2_9SPHN</name>
<evidence type="ECO:0000256" key="10">
    <source>
        <dbReference type="ARBA" id="ARBA00023136"/>
    </source>
</evidence>
<keyword evidence="10 12" id="KW-0472">Membrane</keyword>
<keyword evidence="7" id="KW-0408">Iron</keyword>
<keyword evidence="4" id="KW-0410">Iron transport</keyword>
<dbReference type="InterPro" id="IPR000531">
    <property type="entry name" value="Beta-barrel_TonB"/>
</dbReference>
<dbReference type="InterPro" id="IPR039426">
    <property type="entry name" value="TonB-dep_rcpt-like"/>
</dbReference>
<evidence type="ECO:0000256" key="8">
    <source>
        <dbReference type="ARBA" id="ARBA00023065"/>
    </source>
</evidence>
<gene>
    <name evidence="17" type="ORF">HD841_003003</name>
</gene>
<dbReference type="PANTHER" id="PTHR32552">
    <property type="entry name" value="FERRICHROME IRON RECEPTOR-RELATED"/>
    <property type="match status" value="1"/>
</dbReference>
<dbReference type="PANTHER" id="PTHR32552:SF89">
    <property type="entry name" value="CATECHOLATE SIDEROPHORE RECEPTOR FIU"/>
    <property type="match status" value="1"/>
</dbReference>
<dbReference type="InterPro" id="IPR036942">
    <property type="entry name" value="Beta-barrel_TonB_sf"/>
</dbReference>
<evidence type="ECO:0000256" key="7">
    <source>
        <dbReference type="ARBA" id="ARBA00023004"/>
    </source>
</evidence>
<organism evidence="17 18">
    <name type="scientific">Sphingomonas melonis</name>
    <dbReference type="NCBI Taxonomy" id="152682"/>
    <lineage>
        <taxon>Bacteria</taxon>
        <taxon>Pseudomonadati</taxon>
        <taxon>Pseudomonadota</taxon>
        <taxon>Alphaproteobacteria</taxon>
        <taxon>Sphingomonadales</taxon>
        <taxon>Sphingomonadaceae</taxon>
        <taxon>Sphingomonas</taxon>
    </lineage>
</organism>
<keyword evidence="11 12" id="KW-0998">Cell outer membrane</keyword>
<evidence type="ECO:0000256" key="1">
    <source>
        <dbReference type="ARBA" id="ARBA00004571"/>
    </source>
</evidence>
<dbReference type="EMBL" id="JACCBY010000004">
    <property type="protein sequence ID" value="NYD91196.1"/>
    <property type="molecule type" value="Genomic_DNA"/>
</dbReference>
<comment type="caution">
    <text evidence="17">The sequence shown here is derived from an EMBL/GenBank/DDBJ whole genome shotgun (WGS) entry which is preliminary data.</text>
</comment>
<evidence type="ECO:0000256" key="11">
    <source>
        <dbReference type="ARBA" id="ARBA00023237"/>
    </source>
</evidence>
<evidence type="ECO:0000256" key="3">
    <source>
        <dbReference type="ARBA" id="ARBA00022452"/>
    </source>
</evidence>
<keyword evidence="2 12" id="KW-0813">Transport</keyword>
<feature type="signal peptide" evidence="14">
    <location>
        <begin position="1"/>
        <end position="19"/>
    </location>
</feature>
<reference evidence="17 18" key="1">
    <citation type="submission" date="2020-07" db="EMBL/GenBank/DDBJ databases">
        <authorList>
            <person name="Partida-Martinez L."/>
            <person name="Huntemann M."/>
            <person name="Clum A."/>
            <person name="Wang J."/>
            <person name="Palaniappan K."/>
            <person name="Ritter S."/>
            <person name="Chen I.-M."/>
            <person name="Stamatis D."/>
            <person name="Reddy T."/>
            <person name="O'Malley R."/>
            <person name="Daum C."/>
            <person name="Shapiro N."/>
            <person name="Ivanova N."/>
            <person name="Kyrpides N."/>
            <person name="Woyke T."/>
        </authorList>
    </citation>
    <scope>NUCLEOTIDE SEQUENCE [LARGE SCALE GENOMIC DNA]</scope>
    <source>
        <strain evidence="17 18">AS2.3</strain>
    </source>
</reference>
<dbReference type="AlphaFoldDB" id="A0A7Y9FPQ2"/>
<evidence type="ECO:0000256" key="13">
    <source>
        <dbReference type="RuleBase" id="RU003357"/>
    </source>
</evidence>
<evidence type="ECO:0000256" key="6">
    <source>
        <dbReference type="ARBA" id="ARBA00022729"/>
    </source>
</evidence>
<sequence>MMAASMMMMGGAGSAAAWAQTAPTPPAGSTSVLDMLGRPDALSPKEAQAVLAKLRQQGITPPDWLVARARAASQEVRREDDSNDIVVTGRASLQARTLAQTSYAMSTITSKDLQMRAPIGVAAALQQIPGFDAGSSGEASGGVQVRGIPPIGGAGYGTVALLEDGLPMQADPGLGWLNGDESLRIDQTVGRIEVVRGGPSTILYSNAPGAAINFITRPGTETFKSQLRYEYGDYNMHRVDSWISGPLGKGGWRYFAGGYWRTSDAQRYAGYNVDRGGQFRANVSRAFAKGALAFGIKRIDEKISDPRQVVFTNDAHGNPVDLPGFDSLRDTVAGPESRRFDLPTDDGVFHFDAGRGTNVKLTQVSAEGRYDFGRDWSITERARYRDSIVSRNGIWPYHAYSANDYLKGETTEETEPVLLYRDTGIPFAPRNQNGNGVVLLDLARSYTLPLNEFLSDTRLNGSFSLHGRHDVAIGFYFARVNEIYDRINAGLLTDYKNNASVLLFKVRKKSTGEFMPGSAMTNDQGVLRFPYPSLEHDEGDSATRAVYVSDEWHFTDKLRFEGGLRWEGIAIHNPTAVADCDDCSGSHHFAKVAWTTAANYQFQPHFGSYIRYTKAIRLPNISDYIDQAGADPVTRTLNLTEAGIKYFRPKIDINLTGFRTVYNNYEVKDFRLVKGWPTPFRVFANTYTIGLELEAKWRPVDWFDLRGQWTHQDAHFSDLQIGDASGKKIDYSGHKLDDMKADIVMITPGLNLLDDRLRIQSDIRYTGPFYYDAANQIRISGMTTASLNMLYSPTDKLDFNLIVDNLTNVRRMVSGNPRAGRLQNIEAGQSLMIGAPMYRRSARLALTYRY</sequence>
<dbReference type="Pfam" id="PF00593">
    <property type="entry name" value="TonB_dep_Rec_b-barrel"/>
    <property type="match status" value="1"/>
</dbReference>
<evidence type="ECO:0000256" key="5">
    <source>
        <dbReference type="ARBA" id="ARBA00022692"/>
    </source>
</evidence>